<sequence length="61" mass="7129">MIICTLFCTKYDIVSEVKTENIRKAVRENEKFSRSRFIQVEKLGTSLKMKFQQPVSGVMKI</sequence>
<evidence type="ECO:0000313" key="1">
    <source>
        <dbReference type="EMBL" id="CRK88648.1"/>
    </source>
</evidence>
<accession>A0A1J1HKR2</accession>
<proteinExistence type="predicted"/>
<organism evidence="1 2">
    <name type="scientific">Clunio marinus</name>
    <dbReference type="NCBI Taxonomy" id="568069"/>
    <lineage>
        <taxon>Eukaryota</taxon>
        <taxon>Metazoa</taxon>
        <taxon>Ecdysozoa</taxon>
        <taxon>Arthropoda</taxon>
        <taxon>Hexapoda</taxon>
        <taxon>Insecta</taxon>
        <taxon>Pterygota</taxon>
        <taxon>Neoptera</taxon>
        <taxon>Endopterygota</taxon>
        <taxon>Diptera</taxon>
        <taxon>Nematocera</taxon>
        <taxon>Chironomoidea</taxon>
        <taxon>Chironomidae</taxon>
        <taxon>Clunio</taxon>
    </lineage>
</organism>
<gene>
    <name evidence="1" type="ORF">CLUMA_CG002466</name>
</gene>
<reference evidence="1 2" key="1">
    <citation type="submission" date="2015-04" db="EMBL/GenBank/DDBJ databases">
        <authorList>
            <person name="Syromyatnikov M.Y."/>
            <person name="Popov V.N."/>
        </authorList>
    </citation>
    <scope>NUCLEOTIDE SEQUENCE [LARGE SCALE GENOMIC DNA]</scope>
</reference>
<evidence type="ECO:0000313" key="2">
    <source>
        <dbReference type="Proteomes" id="UP000183832"/>
    </source>
</evidence>
<keyword evidence="2" id="KW-1185">Reference proteome</keyword>
<dbReference type="Proteomes" id="UP000183832">
    <property type="component" value="Unassembled WGS sequence"/>
</dbReference>
<dbReference type="EMBL" id="CVRI01000009">
    <property type="protein sequence ID" value="CRK88648.1"/>
    <property type="molecule type" value="Genomic_DNA"/>
</dbReference>
<name>A0A1J1HKR2_9DIPT</name>
<dbReference type="AlphaFoldDB" id="A0A1J1HKR2"/>
<protein>
    <submittedName>
        <fullName evidence="1">CLUMA_CG002466, isoform A</fullName>
    </submittedName>
</protein>